<organism evidence="1 2">
    <name type="scientific">Staphylococcus felis</name>
    <dbReference type="NCBI Taxonomy" id="46127"/>
    <lineage>
        <taxon>Bacteria</taxon>
        <taxon>Bacillati</taxon>
        <taxon>Bacillota</taxon>
        <taxon>Bacilli</taxon>
        <taxon>Bacillales</taxon>
        <taxon>Staphylococcaceae</taxon>
        <taxon>Staphylococcus</taxon>
    </lineage>
</organism>
<evidence type="ECO:0000313" key="2">
    <source>
        <dbReference type="Proteomes" id="UP000256562"/>
    </source>
</evidence>
<comment type="caution">
    <text evidence="1">The sequence shown here is derived from an EMBL/GenBank/DDBJ whole genome shotgun (WGS) entry which is preliminary data.</text>
</comment>
<sequence length="284" mass="32190">MNKVKAIFLDMDGTILHENNRASAYTSQTIKRLRGMGYKVFLATGRAYEEIQMLIPDDLKFDGVISSNGTRGHIDGEILFEHDLSVTAVSEIVSQAKKAGIYYEIFPFTEERFALIEDQKWMLSMIEGDKPDTVNESEWLSRQEAVDQKLTWQSRIPSNLGYSKMYLFHPDLQVIQNFRSQMKAQSETLKIEVSNSTPNNVETMAYRINKGTGILEMCEHFKIDQSETMVIGDSDNDRTMFEVGAITVAMKNAAPHIKSMTQYETAKDNNADGAALFMETHLLS</sequence>
<dbReference type="InterPro" id="IPR036412">
    <property type="entry name" value="HAD-like_sf"/>
</dbReference>
<proteinExistence type="predicted"/>
<dbReference type="SUPFAM" id="SSF56784">
    <property type="entry name" value="HAD-like"/>
    <property type="match status" value="1"/>
</dbReference>
<dbReference type="InterPro" id="IPR023214">
    <property type="entry name" value="HAD_sf"/>
</dbReference>
<dbReference type="NCBIfam" id="TIGR01484">
    <property type="entry name" value="HAD-SF-IIB"/>
    <property type="match status" value="1"/>
</dbReference>
<name>A0A3E0IRD0_9STAP</name>
<dbReference type="Proteomes" id="UP000256562">
    <property type="component" value="Unassembled WGS sequence"/>
</dbReference>
<dbReference type="OrthoDB" id="9810101at2"/>
<dbReference type="AlphaFoldDB" id="A0A3E0IRD0"/>
<protein>
    <submittedName>
        <fullName evidence="1">Cof-type HAD-IIB family hydrolase</fullName>
    </submittedName>
</protein>
<accession>A0A3E0IRD0</accession>
<dbReference type="GO" id="GO:0016791">
    <property type="term" value="F:phosphatase activity"/>
    <property type="evidence" value="ECO:0007669"/>
    <property type="project" value="TreeGrafter"/>
</dbReference>
<dbReference type="Pfam" id="PF08282">
    <property type="entry name" value="Hydrolase_3"/>
    <property type="match status" value="1"/>
</dbReference>
<evidence type="ECO:0000313" key="1">
    <source>
        <dbReference type="EMBL" id="REH98730.1"/>
    </source>
</evidence>
<dbReference type="RefSeq" id="WP_116093878.1">
    <property type="nucleotide sequence ID" value="NZ_QKXN01000129.1"/>
</dbReference>
<dbReference type="PANTHER" id="PTHR10000">
    <property type="entry name" value="PHOSPHOSERINE PHOSPHATASE"/>
    <property type="match status" value="1"/>
</dbReference>
<dbReference type="SFLD" id="SFLDS00003">
    <property type="entry name" value="Haloacid_Dehalogenase"/>
    <property type="match status" value="1"/>
</dbReference>
<dbReference type="InterPro" id="IPR006379">
    <property type="entry name" value="HAD-SF_hydro_IIB"/>
</dbReference>
<dbReference type="SFLD" id="SFLDG01140">
    <property type="entry name" value="C2.B:_Phosphomannomutase_and_P"/>
    <property type="match status" value="1"/>
</dbReference>
<dbReference type="InterPro" id="IPR000150">
    <property type="entry name" value="Cof"/>
</dbReference>
<dbReference type="Gene3D" id="3.30.1240.10">
    <property type="match status" value="1"/>
</dbReference>
<gene>
    <name evidence="1" type="ORF">DOS83_03195</name>
</gene>
<dbReference type="NCBIfam" id="TIGR00099">
    <property type="entry name" value="Cof-subfamily"/>
    <property type="match status" value="1"/>
</dbReference>
<dbReference type="GO" id="GO:0000287">
    <property type="term" value="F:magnesium ion binding"/>
    <property type="evidence" value="ECO:0007669"/>
    <property type="project" value="TreeGrafter"/>
</dbReference>
<keyword evidence="1" id="KW-0378">Hydrolase</keyword>
<dbReference type="EMBL" id="QKXQ01000133">
    <property type="protein sequence ID" value="REH98730.1"/>
    <property type="molecule type" value="Genomic_DNA"/>
</dbReference>
<reference evidence="1 2" key="1">
    <citation type="journal article" date="2018" name="Vet. Microbiol.">
        <title>Characterisation of Staphylococcus felis isolated from cats using whole genome sequencing.</title>
        <authorList>
            <person name="Worthing K."/>
            <person name="Pang S."/>
            <person name="Trott D.J."/>
            <person name="Abraham S."/>
            <person name="Coombs G.W."/>
            <person name="Jordan D."/>
            <person name="McIntyre L."/>
            <person name="Davies M.R."/>
            <person name="Norris J."/>
        </authorList>
    </citation>
    <scope>NUCLEOTIDE SEQUENCE [LARGE SCALE GENOMIC DNA]</scope>
    <source>
        <strain evidence="1 2">F9</strain>
    </source>
</reference>
<dbReference type="PANTHER" id="PTHR10000:SF55">
    <property type="entry name" value="5-AMINO-6-(5-PHOSPHO-D-RIBITYLAMINO)URACIL PHOSPHATASE YCSE"/>
    <property type="match status" value="1"/>
</dbReference>
<dbReference type="Gene3D" id="3.40.50.1000">
    <property type="entry name" value="HAD superfamily/HAD-like"/>
    <property type="match status" value="1"/>
</dbReference>
<dbReference type="GO" id="GO:0005829">
    <property type="term" value="C:cytosol"/>
    <property type="evidence" value="ECO:0007669"/>
    <property type="project" value="TreeGrafter"/>
</dbReference>